<dbReference type="Proteomes" id="UP000252585">
    <property type="component" value="Unassembled WGS sequence"/>
</dbReference>
<comment type="caution">
    <text evidence="7">The sequence shown here is derived from an EMBL/GenBank/DDBJ whole genome shotgun (WGS) entry which is preliminary data.</text>
</comment>
<organism evidence="7 8">
    <name type="scientific">Saliterribacillus persicus</name>
    <dbReference type="NCBI Taxonomy" id="930114"/>
    <lineage>
        <taxon>Bacteria</taxon>
        <taxon>Bacillati</taxon>
        <taxon>Bacillota</taxon>
        <taxon>Bacilli</taxon>
        <taxon>Bacillales</taxon>
        <taxon>Bacillaceae</taxon>
        <taxon>Saliterribacillus</taxon>
    </lineage>
</organism>
<dbReference type="InterPro" id="IPR002241">
    <property type="entry name" value="Glyco_hydro_27"/>
</dbReference>
<keyword evidence="8" id="KW-1185">Reference proteome</keyword>
<dbReference type="InterPro" id="IPR017853">
    <property type="entry name" value="GH"/>
</dbReference>
<accession>A0A368Y976</accession>
<dbReference type="Pfam" id="PF16499">
    <property type="entry name" value="Melibiase_2"/>
    <property type="match status" value="2"/>
</dbReference>
<dbReference type="SUPFAM" id="SSF51445">
    <property type="entry name" value="(Trans)glycosidases"/>
    <property type="match status" value="1"/>
</dbReference>
<keyword evidence="3 5" id="KW-0378">Hydrolase</keyword>
<evidence type="ECO:0000313" key="7">
    <source>
        <dbReference type="EMBL" id="RCW76752.1"/>
    </source>
</evidence>
<dbReference type="InterPro" id="IPR013785">
    <property type="entry name" value="Aldolase_TIM"/>
</dbReference>
<dbReference type="PRINTS" id="PR00740">
    <property type="entry name" value="GLHYDRLASE27"/>
</dbReference>
<comment type="similarity">
    <text evidence="1 5">Belongs to the glycosyl hydrolase 27 family.</text>
</comment>
<dbReference type="GO" id="GO:0005975">
    <property type="term" value="P:carbohydrate metabolic process"/>
    <property type="evidence" value="ECO:0007669"/>
    <property type="project" value="InterPro"/>
</dbReference>
<proteinExistence type="inferred from homology"/>
<dbReference type="OrthoDB" id="9807519at2"/>
<sequence>MKHHTHALTPPMGWNSWDCYGATVTEDEVKGNADYMAKNLKEYGWEYVVVDIQWSEAGAVSSAYRPFIPLEMDEYSRLIPATNRFPSSKDGQGFKPLADYVHKLGLKFGIHIMRGIPRQAVHQNTAIMNTETTAREIAKPNSICPWNTDMYGLDENKEASQKYYDSLFQLYAEWEVDFVKVDDIADSKLYGIHKEEIKMIRKAIDKSGRPMVLSLSPGPAPLEHASLLEENANMWRMTDDFWDIWPLLYDMFERCYKWSKNVGPGHWPDADMLPLGHIGIRSVDGGASDRYTRFTKDEQLSMMTLWSVFRSPLMFGGELRDNDEWTLSLLTNEEVLEIHQNGFGARQVYRENDRVVWSALGDDSTIYVALFNLSDHAQKVTASFEQLCFEVEQEVEIRDLWKKEDLKPIVDEVSAVLEPHACKLFKLTSEKIVHCQNVAQLNL</sequence>
<evidence type="ECO:0000256" key="3">
    <source>
        <dbReference type="ARBA" id="ARBA00022801"/>
    </source>
</evidence>
<evidence type="ECO:0000313" key="8">
    <source>
        <dbReference type="Proteomes" id="UP000252585"/>
    </source>
</evidence>
<dbReference type="Gene3D" id="2.60.40.1180">
    <property type="entry name" value="Golgi alpha-mannosidase II"/>
    <property type="match status" value="1"/>
</dbReference>
<gene>
    <name evidence="7" type="ORF">DFR57_10227</name>
</gene>
<dbReference type="EMBL" id="QPJJ01000002">
    <property type="protein sequence ID" value="RCW76752.1"/>
    <property type="molecule type" value="Genomic_DNA"/>
</dbReference>
<protein>
    <recommendedName>
        <fullName evidence="5">Alpha-galactosidase</fullName>
        <ecNumber evidence="5">3.2.1.22</ecNumber>
    </recommendedName>
    <alternativeName>
        <fullName evidence="5">Melibiase</fullName>
    </alternativeName>
</protein>
<evidence type="ECO:0000256" key="1">
    <source>
        <dbReference type="ARBA" id="ARBA00009743"/>
    </source>
</evidence>
<dbReference type="AlphaFoldDB" id="A0A368Y976"/>
<keyword evidence="5" id="KW-1015">Disulfide bond</keyword>
<keyword evidence="2" id="KW-0732">Signal</keyword>
<dbReference type="GO" id="GO:0004557">
    <property type="term" value="F:alpha-galactosidase activity"/>
    <property type="evidence" value="ECO:0007669"/>
    <property type="project" value="UniProtKB-EC"/>
</dbReference>
<dbReference type="EC" id="3.2.1.22" evidence="5"/>
<evidence type="ECO:0000256" key="5">
    <source>
        <dbReference type="RuleBase" id="RU361168"/>
    </source>
</evidence>
<dbReference type="Pfam" id="PF17801">
    <property type="entry name" value="Melibiase_C"/>
    <property type="match status" value="1"/>
</dbReference>
<reference evidence="7 8" key="1">
    <citation type="submission" date="2018-07" db="EMBL/GenBank/DDBJ databases">
        <title>Genomic Encyclopedia of Type Strains, Phase IV (KMG-IV): sequencing the most valuable type-strain genomes for metagenomic binning, comparative biology and taxonomic classification.</title>
        <authorList>
            <person name="Goeker M."/>
        </authorList>
    </citation>
    <scope>NUCLEOTIDE SEQUENCE [LARGE SCALE GENOMIC DNA]</scope>
    <source>
        <strain evidence="7 8">DSM 27696</strain>
    </source>
</reference>
<comment type="catalytic activity">
    <reaction evidence="5">
        <text>Hydrolysis of terminal, non-reducing alpha-D-galactose residues in alpha-D-galactosides, including galactose oligosaccharides, galactomannans and galactolipids.</text>
        <dbReference type="EC" id="3.2.1.22"/>
    </reaction>
</comment>
<name>A0A368Y976_9BACI</name>
<dbReference type="RefSeq" id="WP_114351531.1">
    <property type="nucleotide sequence ID" value="NZ_QPJJ01000002.1"/>
</dbReference>
<evidence type="ECO:0000259" key="6">
    <source>
        <dbReference type="Pfam" id="PF17801"/>
    </source>
</evidence>
<evidence type="ECO:0000256" key="2">
    <source>
        <dbReference type="ARBA" id="ARBA00022729"/>
    </source>
</evidence>
<keyword evidence="4 5" id="KW-0326">Glycosidase</keyword>
<dbReference type="PANTHER" id="PTHR11452:SF42">
    <property type="entry name" value="ALPHA-GALACTOSIDASE"/>
    <property type="match status" value="1"/>
</dbReference>
<dbReference type="InterPro" id="IPR013780">
    <property type="entry name" value="Glyco_hydro_b"/>
</dbReference>
<dbReference type="Gene3D" id="3.20.20.70">
    <property type="entry name" value="Aldolase class I"/>
    <property type="match status" value="1"/>
</dbReference>
<dbReference type="CDD" id="cd14792">
    <property type="entry name" value="GH27"/>
    <property type="match status" value="1"/>
</dbReference>
<dbReference type="InterPro" id="IPR041233">
    <property type="entry name" value="Melibiase_C"/>
</dbReference>
<feature type="domain" description="Alpha galactosidase C-terminal" evidence="6">
    <location>
        <begin position="352"/>
        <end position="427"/>
    </location>
</feature>
<evidence type="ECO:0000256" key="4">
    <source>
        <dbReference type="ARBA" id="ARBA00023295"/>
    </source>
</evidence>
<dbReference type="SUPFAM" id="SSF51011">
    <property type="entry name" value="Glycosyl hydrolase domain"/>
    <property type="match status" value="1"/>
</dbReference>
<dbReference type="PANTHER" id="PTHR11452">
    <property type="entry name" value="ALPHA-GALACTOSIDASE/ALPHA-N-ACETYLGALACTOSAMINIDASE"/>
    <property type="match status" value="1"/>
</dbReference>